<comment type="caution">
    <text evidence="1">The sequence shown here is derived from an EMBL/GenBank/DDBJ whole genome shotgun (WGS) entry which is preliminary data.</text>
</comment>
<name>A0A6G3XZZ4_9ACTN</name>
<feature type="non-terminal residue" evidence="1">
    <location>
        <position position="1"/>
    </location>
</feature>
<evidence type="ECO:0000313" key="1">
    <source>
        <dbReference type="EMBL" id="NEE23227.1"/>
    </source>
</evidence>
<dbReference type="AlphaFoldDB" id="A0A6G3XZZ4"/>
<proteinExistence type="predicted"/>
<dbReference type="EMBL" id="JAAGMN010010163">
    <property type="protein sequence ID" value="NEE23227.1"/>
    <property type="molecule type" value="Genomic_DNA"/>
</dbReference>
<accession>A0A6G3XZZ4</accession>
<reference evidence="1" key="1">
    <citation type="submission" date="2020-01" db="EMBL/GenBank/DDBJ databases">
        <title>Insect and environment-associated Actinomycetes.</title>
        <authorList>
            <person name="Currrie C."/>
            <person name="Chevrette M."/>
            <person name="Carlson C."/>
            <person name="Stubbendieck R."/>
            <person name="Wendt-Pienkowski E."/>
        </authorList>
    </citation>
    <scope>NUCLEOTIDE SEQUENCE</scope>
    <source>
        <strain evidence="1">SID7499</strain>
    </source>
</reference>
<organism evidence="1">
    <name type="scientific">Streptomyces sp. SID7499</name>
    <dbReference type="NCBI Taxonomy" id="2706086"/>
    <lineage>
        <taxon>Bacteria</taxon>
        <taxon>Bacillati</taxon>
        <taxon>Actinomycetota</taxon>
        <taxon>Actinomycetes</taxon>
        <taxon>Kitasatosporales</taxon>
        <taxon>Streptomycetaceae</taxon>
        <taxon>Streptomyces</taxon>
    </lineage>
</organism>
<sequence>RSVGLPGLGDTVKVHECDREARRLEVGYHRDGRLIGALTIGRTSRLAAYRRTLAEYTS</sequence>
<gene>
    <name evidence="1" type="ORF">G3M58_94365</name>
</gene>
<dbReference type="Gene3D" id="3.30.390.30">
    <property type="match status" value="1"/>
</dbReference>
<protein>
    <submittedName>
        <fullName evidence="1">NAD(P)/FAD-dependent oxidoreductase</fullName>
    </submittedName>
</protein>
<dbReference type="InterPro" id="IPR016156">
    <property type="entry name" value="FAD/NAD-linked_Rdtase_dimer_sf"/>
</dbReference>
<dbReference type="SUPFAM" id="SSF55424">
    <property type="entry name" value="FAD/NAD-linked reductases, dimerisation (C-terminal) domain"/>
    <property type="match status" value="1"/>
</dbReference>